<dbReference type="PROSITE" id="PS50887">
    <property type="entry name" value="GGDEF"/>
    <property type="match status" value="1"/>
</dbReference>
<dbReference type="InterPro" id="IPR000160">
    <property type="entry name" value="GGDEF_dom"/>
</dbReference>
<gene>
    <name evidence="3" type="ORF">PMH09_12910</name>
</gene>
<dbReference type="Pfam" id="PF00990">
    <property type="entry name" value="GGDEF"/>
    <property type="match status" value="1"/>
</dbReference>
<feature type="coiled-coil region" evidence="1">
    <location>
        <begin position="82"/>
        <end position="113"/>
    </location>
</feature>
<dbReference type="SMART" id="SM00267">
    <property type="entry name" value="GGDEF"/>
    <property type="match status" value="1"/>
</dbReference>
<dbReference type="GO" id="GO:0052621">
    <property type="term" value="F:diguanylate cyclase activity"/>
    <property type="evidence" value="ECO:0007669"/>
    <property type="project" value="UniProtKB-EC"/>
</dbReference>
<dbReference type="SUPFAM" id="SSF55073">
    <property type="entry name" value="Nucleotide cyclase"/>
    <property type="match status" value="1"/>
</dbReference>
<reference evidence="3 4" key="1">
    <citation type="submission" date="2023-01" db="EMBL/GenBank/DDBJ databases">
        <title>Novel diversity within Roseofilum (Cyanobacteria; Desertifilaceae) from marine benthic mats with descriptions of four novel species.</title>
        <authorList>
            <person name="Wang Y."/>
            <person name="Berthold D.E."/>
            <person name="Hu J."/>
            <person name="Lefler F.W."/>
            <person name="Laughinghouse H.D. IV."/>
        </authorList>
    </citation>
    <scope>NUCLEOTIDE SEQUENCE [LARGE SCALE GENOMIC DNA]</scope>
    <source>
        <strain evidence="3 4">BLCC-M143</strain>
    </source>
</reference>
<evidence type="ECO:0000256" key="1">
    <source>
        <dbReference type="SAM" id="Coils"/>
    </source>
</evidence>
<dbReference type="Gene3D" id="3.30.70.270">
    <property type="match status" value="1"/>
</dbReference>
<proteinExistence type="predicted"/>
<comment type="caution">
    <text evidence="3">The sequence shown here is derived from an EMBL/GenBank/DDBJ whole genome shotgun (WGS) entry which is preliminary data.</text>
</comment>
<dbReference type="PANTHER" id="PTHR45138:SF5">
    <property type="entry name" value="BIFUNCTIONAL PERIPLASMIC SUBSTRATE BINDING PROTEIN_CYTOPLASMIC DIGUANYLATE CYCLASE"/>
    <property type="match status" value="1"/>
</dbReference>
<keyword evidence="3" id="KW-0808">Transferase</keyword>
<keyword evidence="4" id="KW-1185">Reference proteome</keyword>
<feature type="domain" description="GGDEF" evidence="2">
    <location>
        <begin position="162"/>
        <end position="294"/>
    </location>
</feature>
<dbReference type="EMBL" id="JAQOSQ010000012">
    <property type="protein sequence ID" value="MDJ1184087.1"/>
    <property type="molecule type" value="Genomic_DNA"/>
</dbReference>
<dbReference type="RefSeq" id="WP_283758739.1">
    <property type="nucleotide sequence ID" value="NZ_JAQOSQ010000012.1"/>
</dbReference>
<evidence type="ECO:0000259" key="2">
    <source>
        <dbReference type="PROSITE" id="PS50887"/>
    </source>
</evidence>
<dbReference type="InterPro" id="IPR043128">
    <property type="entry name" value="Rev_trsase/Diguanyl_cyclase"/>
</dbReference>
<keyword evidence="1" id="KW-0175">Coiled coil</keyword>
<feature type="coiled-coil region" evidence="1">
    <location>
        <begin position="26"/>
        <end position="53"/>
    </location>
</feature>
<dbReference type="InterPro" id="IPR050469">
    <property type="entry name" value="Diguanylate_Cyclase"/>
</dbReference>
<dbReference type="InterPro" id="IPR029787">
    <property type="entry name" value="Nucleotide_cyclase"/>
</dbReference>
<name>A0ABT7BZ70_9CYAN</name>
<keyword evidence="3" id="KW-0548">Nucleotidyltransferase</keyword>
<dbReference type="NCBIfam" id="TIGR00254">
    <property type="entry name" value="GGDEF"/>
    <property type="match status" value="1"/>
</dbReference>
<protein>
    <submittedName>
        <fullName evidence="3">Diguanylate cyclase</fullName>
        <ecNumber evidence="3">2.7.7.65</ecNumber>
    </submittedName>
</protein>
<dbReference type="Proteomes" id="UP001232992">
    <property type="component" value="Unassembled WGS sequence"/>
</dbReference>
<sequence>MTSEFSFYPIAPTRTFSTGDRPMADLHQLQQEMAQLYQRIASLVQEKQDLEVLLDTTIEHADMVEALLHESNLQLRTELLQRKLVEKELEHSKKELEKVLEIVSRDKKDLEIILETITEHGDFIEEQTHQESIHDTLTGLYNRQYLQEYLDREFERAQAESRTLSLVTIDIDYFKRFNDTFGHDVGDRVLCQVGECLQQLVGDLGIACRYGGEEFILILPNTDRQEAQQLAEKICYEVKHPSAPGQNPHTVTVSLGVAYYPDCGLTSLELLKSADIALYQAKKNGRDRVEIASSDGLNEGSIVQ</sequence>
<dbReference type="CDD" id="cd01949">
    <property type="entry name" value="GGDEF"/>
    <property type="match status" value="1"/>
</dbReference>
<evidence type="ECO:0000313" key="3">
    <source>
        <dbReference type="EMBL" id="MDJ1184087.1"/>
    </source>
</evidence>
<organism evidence="3 4">
    <name type="scientific">Roseofilum casamattae BLCC-M143</name>
    <dbReference type="NCBI Taxonomy" id="3022442"/>
    <lineage>
        <taxon>Bacteria</taxon>
        <taxon>Bacillati</taxon>
        <taxon>Cyanobacteriota</taxon>
        <taxon>Cyanophyceae</taxon>
        <taxon>Desertifilales</taxon>
        <taxon>Desertifilaceae</taxon>
        <taxon>Roseofilum</taxon>
        <taxon>Roseofilum casamattae</taxon>
    </lineage>
</organism>
<dbReference type="EC" id="2.7.7.65" evidence="3"/>
<evidence type="ECO:0000313" key="4">
    <source>
        <dbReference type="Proteomes" id="UP001232992"/>
    </source>
</evidence>
<accession>A0ABT7BZ70</accession>
<dbReference type="PANTHER" id="PTHR45138">
    <property type="entry name" value="REGULATORY COMPONENTS OF SENSORY TRANSDUCTION SYSTEM"/>
    <property type="match status" value="1"/>
</dbReference>